<keyword evidence="3 7" id="KW-0812">Transmembrane</keyword>
<dbReference type="InterPro" id="IPR058982">
    <property type="entry name" value="Beta-barrel_AprE"/>
</dbReference>
<dbReference type="KEGG" id="pmb:A9601_14321"/>
<evidence type="ECO:0000256" key="5">
    <source>
        <dbReference type="ARBA" id="ARBA00023136"/>
    </source>
</evidence>
<organism evidence="9 10">
    <name type="scientific">Prochlorococcus marinus (strain AS9601)</name>
    <dbReference type="NCBI Taxonomy" id="146891"/>
    <lineage>
        <taxon>Bacteria</taxon>
        <taxon>Bacillati</taxon>
        <taxon>Cyanobacteriota</taxon>
        <taxon>Cyanophyceae</taxon>
        <taxon>Synechococcales</taxon>
        <taxon>Prochlorococcaceae</taxon>
        <taxon>Prochlorococcus</taxon>
    </lineage>
</organism>
<dbReference type="HOGENOM" id="CLU_023976_0_0_3"/>
<dbReference type="InterPro" id="IPR050739">
    <property type="entry name" value="MFP"/>
</dbReference>
<evidence type="ECO:0000256" key="3">
    <source>
        <dbReference type="ARBA" id="ARBA00022692"/>
    </source>
</evidence>
<dbReference type="eggNOG" id="COG1566">
    <property type="taxonomic scope" value="Bacteria"/>
</dbReference>
<dbReference type="OrthoDB" id="553569at2"/>
<dbReference type="GO" id="GO:0016020">
    <property type="term" value="C:membrane"/>
    <property type="evidence" value="ECO:0007669"/>
    <property type="project" value="UniProtKB-SubCell"/>
</dbReference>
<evidence type="ECO:0000256" key="7">
    <source>
        <dbReference type="SAM" id="Phobius"/>
    </source>
</evidence>
<dbReference type="Gene3D" id="2.40.50.100">
    <property type="match status" value="1"/>
</dbReference>
<evidence type="ECO:0000256" key="1">
    <source>
        <dbReference type="ARBA" id="ARBA00004167"/>
    </source>
</evidence>
<accession>A2BSF4</accession>
<name>A2BSF4_PROMS</name>
<dbReference type="PANTHER" id="PTHR30386">
    <property type="entry name" value="MEMBRANE FUSION SUBUNIT OF EMRAB-TOLC MULTIDRUG EFFLUX PUMP"/>
    <property type="match status" value="1"/>
</dbReference>
<evidence type="ECO:0000256" key="6">
    <source>
        <dbReference type="SAM" id="Coils"/>
    </source>
</evidence>
<keyword evidence="5 7" id="KW-0472">Membrane</keyword>
<feature type="transmembrane region" description="Helical" evidence="7">
    <location>
        <begin position="35"/>
        <end position="56"/>
    </location>
</feature>
<comment type="similarity">
    <text evidence="2">Belongs to the membrane fusion protein (MFP) (TC 8.A.1) family.</text>
</comment>
<feature type="domain" description="AprE-like beta-barrel" evidence="8">
    <location>
        <begin position="272"/>
        <end position="364"/>
    </location>
</feature>
<dbReference type="Gene3D" id="2.40.30.170">
    <property type="match status" value="1"/>
</dbReference>
<dbReference type="STRING" id="146891.A9601_14321"/>
<comment type="subcellular location">
    <subcellularLocation>
        <location evidence="1">Membrane</location>
        <topology evidence="1">Single-pass membrane protein</topology>
    </subcellularLocation>
</comment>
<sequence length="387" mass="43810">MNKLFKNLKDKVDSFYSTEGTDLDKDIFINSDQRLLKVASSIIVLTSFLGIGWLALAKTDEIIIVPGKIIPIGKVKEIKMPMSGVIEKIEIKEGDLVYEKQVLMRIESDTNSNLSTTLENSIKIKKQQIESLNSQILNTQEIYNKNKNILKDKIDIYQNITDKYQTLLDEGAISELNFLEQKTKLQSLKSDLLQYEMDWATKSKSQELQMQELKNSLNQLKGELEENDLNLGKKSINSPVNGYIFDLKPVASGYSAQMTETIVKIVPMGDLIAYLEIPSSDIGFVKEGMDVEISIDSYPSTDFGIIEGTITSIGTDALEPDPSEQRNQFVYPARIELKSQKLKLRRGKQLDLKVGMSLQGNIKLRKVSYLQLLFTNFKDKTKSIQEL</sequence>
<dbReference type="Pfam" id="PF26002">
    <property type="entry name" value="Beta-barrel_AprE"/>
    <property type="match status" value="1"/>
</dbReference>
<evidence type="ECO:0000256" key="2">
    <source>
        <dbReference type="ARBA" id="ARBA00009477"/>
    </source>
</evidence>
<dbReference type="PANTHER" id="PTHR30386:SF26">
    <property type="entry name" value="TRANSPORT PROTEIN COMB"/>
    <property type="match status" value="1"/>
</dbReference>
<dbReference type="Proteomes" id="UP000002590">
    <property type="component" value="Chromosome"/>
</dbReference>
<reference evidence="9 10" key="1">
    <citation type="journal article" date="2007" name="PLoS Genet.">
        <title>Patterns and implications of gene gain and loss in the evolution of Prochlorococcus.</title>
        <authorList>
            <person name="Kettler G.C."/>
            <person name="Martiny A.C."/>
            <person name="Huang K."/>
            <person name="Zucker J."/>
            <person name="Coleman M.L."/>
            <person name="Rodrigue S."/>
            <person name="Chen F."/>
            <person name="Lapidus A."/>
            <person name="Ferriera S."/>
            <person name="Johnson J."/>
            <person name="Steglich C."/>
            <person name="Church G.M."/>
            <person name="Richardson P."/>
            <person name="Chisholm S.W."/>
        </authorList>
    </citation>
    <scope>NUCLEOTIDE SEQUENCE [LARGE SCALE GENOMIC DNA]</scope>
    <source>
        <strain evidence="9 10">AS9601</strain>
    </source>
</reference>
<gene>
    <name evidence="9" type="ordered locus">A9601_14321</name>
</gene>
<evidence type="ECO:0000259" key="8">
    <source>
        <dbReference type="Pfam" id="PF26002"/>
    </source>
</evidence>
<evidence type="ECO:0000313" key="10">
    <source>
        <dbReference type="Proteomes" id="UP000002590"/>
    </source>
</evidence>
<dbReference type="EMBL" id="CP000551">
    <property type="protein sequence ID" value="ABM70715.1"/>
    <property type="molecule type" value="Genomic_DNA"/>
</dbReference>
<proteinExistence type="inferred from homology"/>
<feature type="coiled-coil region" evidence="6">
    <location>
        <begin position="203"/>
        <end position="230"/>
    </location>
</feature>
<evidence type="ECO:0000256" key="4">
    <source>
        <dbReference type="ARBA" id="ARBA00022989"/>
    </source>
</evidence>
<keyword evidence="4 7" id="KW-1133">Transmembrane helix</keyword>
<evidence type="ECO:0000313" key="9">
    <source>
        <dbReference type="EMBL" id="ABM70715.1"/>
    </source>
</evidence>
<keyword evidence="6" id="KW-0175">Coiled coil</keyword>
<protein>
    <recommendedName>
        <fullName evidence="8">AprE-like beta-barrel domain-containing protein</fullName>
    </recommendedName>
</protein>
<dbReference type="AlphaFoldDB" id="A2BSF4"/>
<dbReference type="RefSeq" id="WP_011818852.1">
    <property type="nucleotide sequence ID" value="NC_008816.1"/>
</dbReference>